<dbReference type="Proteomes" id="UP001597475">
    <property type="component" value="Unassembled WGS sequence"/>
</dbReference>
<comment type="caution">
    <text evidence="1">The sequence shown here is derived from an EMBL/GenBank/DDBJ whole genome shotgun (WGS) entry which is preliminary data.</text>
</comment>
<reference evidence="2" key="1">
    <citation type="journal article" date="2019" name="Int. J. Syst. Evol. Microbiol.">
        <title>The Global Catalogue of Microorganisms (GCM) 10K type strain sequencing project: providing services to taxonomists for standard genome sequencing and annotation.</title>
        <authorList>
            <consortium name="The Broad Institute Genomics Platform"/>
            <consortium name="The Broad Institute Genome Sequencing Center for Infectious Disease"/>
            <person name="Wu L."/>
            <person name="Ma J."/>
        </authorList>
    </citation>
    <scope>NUCLEOTIDE SEQUENCE [LARGE SCALE GENOMIC DNA]</scope>
    <source>
        <strain evidence="2">KCTC 33842</strain>
    </source>
</reference>
<name>A0ABW5P3E9_9DEIO</name>
<dbReference type="RefSeq" id="WP_386845181.1">
    <property type="nucleotide sequence ID" value="NZ_JBHUMK010000040.1"/>
</dbReference>
<dbReference type="EMBL" id="JBHUMK010000040">
    <property type="protein sequence ID" value="MFD2609639.1"/>
    <property type="molecule type" value="Genomic_DNA"/>
</dbReference>
<keyword evidence="2" id="KW-1185">Reference proteome</keyword>
<evidence type="ECO:0000313" key="1">
    <source>
        <dbReference type="EMBL" id="MFD2609639.1"/>
    </source>
</evidence>
<accession>A0ABW5P3E9</accession>
<organism evidence="1 2">
    <name type="scientific">Deinococcus taklimakanensis</name>
    <dbReference type="NCBI Taxonomy" id="536443"/>
    <lineage>
        <taxon>Bacteria</taxon>
        <taxon>Thermotogati</taxon>
        <taxon>Deinococcota</taxon>
        <taxon>Deinococci</taxon>
        <taxon>Deinococcales</taxon>
        <taxon>Deinococcaceae</taxon>
        <taxon>Deinococcus</taxon>
    </lineage>
</organism>
<protein>
    <submittedName>
        <fullName evidence="1">DNA repair protein</fullName>
    </submittedName>
</protein>
<gene>
    <name evidence="1" type="ORF">ACFSR9_09345</name>
</gene>
<sequence>MARPKTKPEPPAAPPADPHQTFDALMATAGVDSTVAALAGSGASRDELTAELTANLRAALARWGLGLHHLTHEAQLGGEGENADIVFLTDGRQVAHLSGGVAALARAYGDMTAPDERGLSLWAVLPEGHRLSADAPAATLKILIEEARDFETHWMAGRGGTFHRVWRQSTPERGEVLSVEVMRPADAEAALSDAAWDVITSIKDRTFQRELMRRSEEVGMLGALLAARHAGASDSLSRLPEAHFAVQAMLGTLTGEEARNAESYRTLLRQLTGELEQAQQGATRTLSDVLRHGLRG</sequence>
<proteinExistence type="predicted"/>
<evidence type="ECO:0000313" key="2">
    <source>
        <dbReference type="Proteomes" id="UP001597475"/>
    </source>
</evidence>